<dbReference type="STRING" id="2163413.A0A4P6XR23"/>
<reference evidence="2" key="1">
    <citation type="submission" date="2019-03" db="EMBL/GenBank/DDBJ databases">
        <title>Snf2 controls pulcherriminic acid biosynthesis and connects pigmentation and antifungal activity of the yeast Metschnikowia pulcherrima.</title>
        <authorList>
            <person name="Gore-Lloyd D."/>
            <person name="Sumann I."/>
            <person name="Brachmann A.O."/>
            <person name="Schneeberger K."/>
            <person name="Ortiz-Merino R.A."/>
            <person name="Moreno-Beltran M."/>
            <person name="Schlaefli M."/>
            <person name="Kirner P."/>
            <person name="Santos Kron A."/>
            <person name="Wolfe K.H."/>
            <person name="Piel J."/>
            <person name="Ahrens C.H."/>
            <person name="Henk D."/>
            <person name="Freimoser F.M."/>
        </authorList>
    </citation>
    <scope>NUCLEOTIDE SEQUENCE [LARGE SCALE GENOMIC DNA]</scope>
    <source>
        <strain evidence="2">APC 1.2</strain>
    </source>
</reference>
<accession>A0A4P6XR23</accession>
<dbReference type="AlphaFoldDB" id="A0A4P6XR23"/>
<dbReference type="SUPFAM" id="SSF53474">
    <property type="entry name" value="alpha/beta-Hydrolases"/>
    <property type="match status" value="1"/>
</dbReference>
<organism evidence="1 2">
    <name type="scientific">Metschnikowia aff. pulcherrima</name>
    <dbReference type="NCBI Taxonomy" id="2163413"/>
    <lineage>
        <taxon>Eukaryota</taxon>
        <taxon>Fungi</taxon>
        <taxon>Dikarya</taxon>
        <taxon>Ascomycota</taxon>
        <taxon>Saccharomycotina</taxon>
        <taxon>Pichiomycetes</taxon>
        <taxon>Metschnikowiaceae</taxon>
        <taxon>Metschnikowia</taxon>
    </lineage>
</organism>
<dbReference type="InterPro" id="IPR029058">
    <property type="entry name" value="AB_hydrolase_fold"/>
</dbReference>
<keyword evidence="2" id="KW-1185">Reference proteome</keyword>
<proteinExistence type="predicted"/>
<sequence length="316" mass="36084">MLNLEFDSSRISEKKIFIGGISCYVYNADQLPLYVQKCNEKDDLDAIAVDVLYLVHHRGGDYTYMRGVASKVLTQARSLSGRPMIAVTFDARNHGEREIDQLRNRGWKSGNSTHGMDMVSCIEGGIHDLKLIMDFLPGYLDLEKHVSQTLKNNNVKILFNNILSGFSQGAHTVIRFGNRYPEHVSIINPNIGCSDLSTLLINRLKGTDTYEKKLFYSSYEELGLSKDQKSLYPEAFHKKLSDEDMDVFENYPYKKIKLFAAFYDNDPLVPPAISRLWVDMYVNSNLDSSVYYEEGRIHDITPGMIDSFCAWLTKQI</sequence>
<dbReference type="Proteomes" id="UP000292447">
    <property type="component" value="Chromosome III"/>
</dbReference>
<evidence type="ECO:0008006" key="3">
    <source>
        <dbReference type="Google" id="ProtNLM"/>
    </source>
</evidence>
<name>A0A4P6XR23_9ASCO</name>
<evidence type="ECO:0000313" key="2">
    <source>
        <dbReference type="Proteomes" id="UP000292447"/>
    </source>
</evidence>
<evidence type="ECO:0000313" key="1">
    <source>
        <dbReference type="EMBL" id="QBM88331.1"/>
    </source>
</evidence>
<dbReference type="Gene3D" id="3.40.50.1820">
    <property type="entry name" value="alpha/beta hydrolase"/>
    <property type="match status" value="1"/>
</dbReference>
<dbReference type="EMBL" id="CP034458">
    <property type="protein sequence ID" value="QBM88331.1"/>
    <property type="molecule type" value="Genomic_DNA"/>
</dbReference>
<gene>
    <name evidence="1" type="ORF">METSCH_C02970</name>
</gene>
<protein>
    <recommendedName>
        <fullName evidence="3">Alpha/beta hydrolase</fullName>
    </recommendedName>
</protein>